<comment type="caution">
    <text evidence="1">The sequence shown here is derived from an EMBL/GenBank/DDBJ whole genome shotgun (WGS) entry which is preliminary data.</text>
</comment>
<gene>
    <name evidence="1" type="ORF">FCALED_LOCUS4958</name>
</gene>
<evidence type="ECO:0000313" key="1">
    <source>
        <dbReference type="EMBL" id="CAG8526403.1"/>
    </source>
</evidence>
<evidence type="ECO:0000313" key="2">
    <source>
        <dbReference type="Proteomes" id="UP000789570"/>
    </source>
</evidence>
<dbReference type="Proteomes" id="UP000789570">
    <property type="component" value="Unassembled WGS sequence"/>
</dbReference>
<accession>A0A9N9AEQ1</accession>
<organism evidence="1 2">
    <name type="scientific">Funneliformis caledonium</name>
    <dbReference type="NCBI Taxonomy" id="1117310"/>
    <lineage>
        <taxon>Eukaryota</taxon>
        <taxon>Fungi</taxon>
        <taxon>Fungi incertae sedis</taxon>
        <taxon>Mucoromycota</taxon>
        <taxon>Glomeromycotina</taxon>
        <taxon>Glomeromycetes</taxon>
        <taxon>Glomerales</taxon>
        <taxon>Glomeraceae</taxon>
        <taxon>Funneliformis</taxon>
    </lineage>
</organism>
<dbReference type="AlphaFoldDB" id="A0A9N9AEQ1"/>
<dbReference type="EMBL" id="CAJVPQ010001011">
    <property type="protein sequence ID" value="CAG8526403.1"/>
    <property type="molecule type" value="Genomic_DNA"/>
</dbReference>
<proteinExistence type="predicted"/>
<name>A0A9N9AEQ1_9GLOM</name>
<protein>
    <submittedName>
        <fullName evidence="1">13489_t:CDS:1</fullName>
    </submittedName>
</protein>
<sequence>MVGSVIEIPLFILNVVETDFTQEVVTIQNVQVTTMEVMTEDVQVFLLEKIGIVVAIEEETEIIEMVINIILLRDTTGNNDITILYEVFEQHVYSTGDEEGLSDDEKDFLLSDDLDDNERDLEDFELFLNFK</sequence>
<keyword evidence="2" id="KW-1185">Reference proteome</keyword>
<reference evidence="1" key="1">
    <citation type="submission" date="2021-06" db="EMBL/GenBank/DDBJ databases">
        <authorList>
            <person name="Kallberg Y."/>
            <person name="Tangrot J."/>
            <person name="Rosling A."/>
        </authorList>
    </citation>
    <scope>NUCLEOTIDE SEQUENCE</scope>
    <source>
        <strain evidence="1">UK204</strain>
    </source>
</reference>